<dbReference type="PANTHER" id="PTHR33376:SF4">
    <property type="entry name" value="SIALIC ACID-BINDING PERIPLASMIC PROTEIN SIAP"/>
    <property type="match status" value="1"/>
</dbReference>
<evidence type="ECO:0000313" key="3">
    <source>
        <dbReference type="EMBL" id="APW41433.1"/>
    </source>
</evidence>
<evidence type="ECO:0000256" key="1">
    <source>
        <dbReference type="ARBA" id="ARBA00022729"/>
    </source>
</evidence>
<dbReference type="SUPFAM" id="SSF53850">
    <property type="entry name" value="Periplasmic binding protein-like II"/>
    <property type="match status" value="1"/>
</dbReference>
<dbReference type="Gene3D" id="3.40.190.170">
    <property type="entry name" value="Bacterial extracellular solute-binding protein, family 7"/>
    <property type="match status" value="1"/>
</dbReference>
<feature type="signal peptide" evidence="2">
    <location>
        <begin position="1"/>
        <end position="22"/>
    </location>
</feature>
<dbReference type="Pfam" id="PF03480">
    <property type="entry name" value="DctP"/>
    <property type="match status" value="1"/>
</dbReference>
<dbReference type="GO" id="GO:0055085">
    <property type="term" value="P:transmembrane transport"/>
    <property type="evidence" value="ECO:0007669"/>
    <property type="project" value="InterPro"/>
</dbReference>
<organism evidence="3 4">
    <name type="scientific">Rhodoferax saidenbachensis</name>
    <dbReference type="NCBI Taxonomy" id="1484693"/>
    <lineage>
        <taxon>Bacteria</taxon>
        <taxon>Pseudomonadati</taxon>
        <taxon>Pseudomonadota</taxon>
        <taxon>Betaproteobacteria</taxon>
        <taxon>Burkholderiales</taxon>
        <taxon>Comamonadaceae</taxon>
        <taxon>Rhodoferax</taxon>
    </lineage>
</organism>
<dbReference type="STRING" id="1484693.RS694_01940"/>
<dbReference type="Proteomes" id="UP000186110">
    <property type="component" value="Chromosome"/>
</dbReference>
<dbReference type="EMBL" id="CP019239">
    <property type="protein sequence ID" value="APW41433.1"/>
    <property type="molecule type" value="Genomic_DNA"/>
</dbReference>
<dbReference type="InterPro" id="IPR018389">
    <property type="entry name" value="DctP_fam"/>
</dbReference>
<sequence length="352" mass="36987">MSSRFFAVSTVRCITLSIAAWAASGATTAQSEPLSIKVLGQPAGSGLIQKNKEQPFFEGLAAKSGMNISLQYVPVDVAGIPDTDGLRVLKSGLFNIVSIRGPQVSRDEPTVMGLDLVGLNPSFEAGKKNTAAYFSTLDKRLQSSFNAKLLGVWPAGPQVIFCKPQIKGLADLKGMKIRVGDQSSANFVAGLGATGVPMPFGEVQQSLARGVVDCAITGPASANSGGWPEATTTVLPLALQLAVNGYAINLTTWNKLSPADQGKLQKAVEGLVADIWSYSQELYDDAMRCNTGANPCNLGKPYKLTAVPVTATDLATVKAALTERSLPVWAKQCNAVNPRCEADWKATIGAGL</sequence>
<dbReference type="eggNOG" id="COG1638">
    <property type="taxonomic scope" value="Bacteria"/>
</dbReference>
<keyword evidence="4" id="KW-1185">Reference proteome</keyword>
<dbReference type="InterPro" id="IPR038404">
    <property type="entry name" value="TRAP_DctP_sf"/>
</dbReference>
<gene>
    <name evidence="3" type="ORF">RS694_01940</name>
</gene>
<dbReference type="RefSeq" id="WP_037248024.1">
    <property type="nucleotide sequence ID" value="NZ_CP019239.1"/>
</dbReference>
<accession>A0A1P8K5Y9</accession>
<feature type="chain" id="PRO_5010278999" evidence="2">
    <location>
        <begin position="23"/>
        <end position="352"/>
    </location>
</feature>
<dbReference type="KEGG" id="rsb:RS694_01940"/>
<name>A0A1P8K5Y9_9BURK</name>
<dbReference type="PANTHER" id="PTHR33376">
    <property type="match status" value="1"/>
</dbReference>
<protein>
    <submittedName>
        <fullName evidence="3">ABC transporter substrate-binding protein</fullName>
    </submittedName>
</protein>
<evidence type="ECO:0000313" key="4">
    <source>
        <dbReference type="Proteomes" id="UP000186110"/>
    </source>
</evidence>
<keyword evidence="1 2" id="KW-0732">Signal</keyword>
<proteinExistence type="predicted"/>
<dbReference type="CDD" id="cd13602">
    <property type="entry name" value="PBP2_TRAP_BpDctp6_7"/>
    <property type="match status" value="1"/>
</dbReference>
<dbReference type="AlphaFoldDB" id="A0A1P8K5Y9"/>
<reference evidence="3 4" key="1">
    <citation type="submission" date="2017-01" db="EMBL/GenBank/DDBJ databases">
        <authorList>
            <person name="Mah S.A."/>
            <person name="Swanson W.J."/>
            <person name="Moy G.W."/>
            <person name="Vacquier V.D."/>
        </authorList>
    </citation>
    <scope>NUCLEOTIDE SEQUENCE [LARGE SCALE GENOMIC DNA]</scope>
    <source>
        <strain evidence="3 4">DSM 22694</strain>
    </source>
</reference>
<dbReference type="NCBIfam" id="NF037995">
    <property type="entry name" value="TRAP_S1"/>
    <property type="match status" value="1"/>
</dbReference>
<evidence type="ECO:0000256" key="2">
    <source>
        <dbReference type="SAM" id="SignalP"/>
    </source>
</evidence>